<dbReference type="EMBL" id="SRYG01000022">
    <property type="protein sequence ID" value="TGY65155.1"/>
    <property type="molecule type" value="Genomic_DNA"/>
</dbReference>
<comment type="caution">
    <text evidence="1">The sequence shown here is derived from an EMBL/GenBank/DDBJ whole genome shotgun (WGS) entry which is preliminary data.</text>
</comment>
<reference evidence="1" key="1">
    <citation type="submission" date="2019-04" db="EMBL/GenBank/DDBJ databases">
        <title>Microbes associate with the intestines of laboratory mice.</title>
        <authorList>
            <person name="Navarre W."/>
            <person name="Wong E."/>
            <person name="Huang K."/>
            <person name="Tropini C."/>
            <person name="Ng K."/>
            <person name="Yu B."/>
        </authorList>
    </citation>
    <scope>NUCLEOTIDE SEQUENCE</scope>
    <source>
        <strain evidence="1">NM09_H32</strain>
    </source>
</reference>
<protein>
    <submittedName>
        <fullName evidence="1">ABC transporter ATP-binding protein</fullName>
    </submittedName>
</protein>
<evidence type="ECO:0000313" key="2">
    <source>
        <dbReference type="Proteomes" id="UP000308836"/>
    </source>
</evidence>
<dbReference type="Proteomes" id="UP000308836">
    <property type="component" value="Unassembled WGS sequence"/>
</dbReference>
<proteinExistence type="predicted"/>
<name>A0AC61R5A6_9FIRM</name>
<keyword evidence="1" id="KW-0547">Nucleotide-binding</keyword>
<accession>A0AC61R5A6</accession>
<keyword evidence="2" id="KW-1185">Reference proteome</keyword>
<organism evidence="1 2">
    <name type="scientific">Dubosiella muris</name>
    <dbReference type="NCBI Taxonomy" id="3038133"/>
    <lineage>
        <taxon>Bacteria</taxon>
        <taxon>Bacillati</taxon>
        <taxon>Bacillota</taxon>
        <taxon>Erysipelotrichia</taxon>
        <taxon>Erysipelotrichales</taxon>
        <taxon>Erysipelotrichaceae</taxon>
        <taxon>Dubosiella</taxon>
    </lineage>
</organism>
<gene>
    <name evidence="1" type="ORF">E5336_10190</name>
</gene>
<sequence>MHKSNRQILSKLIVFVKPMLPVMVIAIAMGTIGFLAAILIPVLGAQGVVHIMEGRTLRTIVIAMAACAVLRGVLRYAEQACNHYIAFRLLAHIRDLVFGKLRALSCAKLEGRDKGNFISLITSDVELLEVFYAHTISPVCIALLVSAICVAWQASMHGVLAFIALAGYATVGIGIPFWLSKTSAKAGKAFREQAGAQNAMVLESVRGMKELLWFQAANRRKEQILQSTKELASKEKKIKQGMAKGVSATNVCVIAFTVLTLLASMALARQGMVVSDVVLMAPMLMISSFGPVIALSNLGTGLAQTLGAGERLLDLLEEEAAMEEVEDGADAAFGSIAVENVDFAYGKERVLQNFSTQIPKNRILGIQGKSGCGKSTLLKLLMRMWDVDEGRILIDEKSIQGINTRSLRRHESYVAQETVLFHDSIARNLRIAKADASDEELVAACKKASIHDFIMSLPQGYDTPVAELGSSVSGGERQRLGLARAFLHDGDVLLLDEPTSNLDSLNEGAILKAVDENKAGKTIVLVSHRTSSLQFADTILKMEKT</sequence>
<keyword evidence="1" id="KW-0067">ATP-binding</keyword>
<evidence type="ECO:0000313" key="1">
    <source>
        <dbReference type="EMBL" id="TGY65155.1"/>
    </source>
</evidence>